<dbReference type="InterPro" id="IPR014729">
    <property type="entry name" value="Rossmann-like_a/b/a_fold"/>
</dbReference>
<dbReference type="PANTHER" id="PTHR43284">
    <property type="entry name" value="ASPARAGINE SYNTHETASE (GLUTAMINE-HYDROLYZING)"/>
    <property type="match status" value="1"/>
</dbReference>
<dbReference type="GO" id="GO:0006529">
    <property type="term" value="P:asparagine biosynthetic process"/>
    <property type="evidence" value="ECO:0007669"/>
    <property type="project" value="UniProtKB-KW"/>
</dbReference>
<dbReference type="InterPro" id="IPR017932">
    <property type="entry name" value="GATase_2_dom"/>
</dbReference>
<dbReference type="InterPro" id="IPR029055">
    <property type="entry name" value="Ntn_hydrolases_N"/>
</dbReference>
<accession>A0A1V8YW82</accession>
<reference evidence="16 18" key="2">
    <citation type="submission" date="2020-03" db="EMBL/GenBank/DDBJ databases">
        <title>Characterization of ganglioside-mimicking enterococci.</title>
        <authorList>
            <person name="Patry R.T."/>
            <person name="Nothaft H."/>
            <person name="Bridger R."/>
            <person name="Shajahan A."/>
            <person name="Huynh S."/>
            <person name="Sanchez S."/>
            <person name="Azadi P."/>
            <person name="Cooper K."/>
            <person name="Miller W.G."/>
            <person name="Parker C.T."/>
            <person name="Wells L."/>
            <person name="Szymanski C.M."/>
        </authorList>
    </citation>
    <scope>NUCLEOTIDE SEQUENCE [LARGE SCALE GENOMIC DNA]</scope>
    <source>
        <strain evidence="16 18">EGM181</strain>
    </source>
</reference>
<proteinExistence type="inferred from homology"/>
<dbReference type="EMBL" id="JASUBT010000016">
    <property type="protein sequence ID" value="MDL4937363.1"/>
    <property type="molecule type" value="Genomic_DNA"/>
</dbReference>
<dbReference type="NCBIfam" id="TIGR01536">
    <property type="entry name" value="asn_synth_AEB"/>
    <property type="match status" value="1"/>
</dbReference>
<sequence length="631" mass="72580">MCGIVGFVNTKDQKAEIIEQMMDRIIHRGPNSSGKFIDDQVALGFRRLSIIDLEGGTQPIYNEDGTKVIIFNGEIYNFQSLREELIQAGHVFTTHADTEVLLHGYEEWGTDLLQRVRGMFAFAIWDREKQELFGARDHFGIKPYYYAEMNGTFMFGSEIKSFLPHPDFEKELNKDALKPYLTFQYSPLNGETFFKGVYRLQEGHYFTYKNGVMDIHEYWDADYSHKENYSKEDWVQKIDDTVQESIAAHKISDVEVGSFLSSGVDSSYVAAVLRPDHSFSIGFDDKTYNEAIEARKLTKMLGLNNTAAVIDGEMSFNAFPLIQYHLDEPDSNPSCVPLYFLANLASQHVRVVQSGEGADELFAGYAAYGWHTNSKMIRVFAQGLKKLPKNIRFKLGRTIGNMRNFHGRIHLYEATAPAKDFFIGQALVFEEQEATEILHPDYTSGPSVAEIVAPYYEKVKDLDEEVNKMQYLDVHQWMPKDILLKADKMSMASSLELRVPLLDIEVMKVAQTIPTKYLINQYNTKDVFRQAANRHLPTEWANREKLGFPVPIRAWLKEGTGYKTVKELFTADFAAEFFDQEKILQLLADHRAGKQGLQRKIWTIYTFLTWYKVFFIDEKIPKAETIIYETI</sequence>
<evidence type="ECO:0000256" key="7">
    <source>
        <dbReference type="ARBA" id="ARBA00022962"/>
    </source>
</evidence>
<keyword evidence="4 10" id="KW-0547">Nucleotide-binding</keyword>
<reference evidence="14" key="3">
    <citation type="submission" date="2023-03" db="EMBL/GenBank/DDBJ databases">
        <authorList>
            <person name="Shen W."/>
            <person name="Cai J."/>
        </authorList>
    </citation>
    <scope>NUCLEOTIDE SEQUENCE</scope>
    <source>
        <strain evidence="14">K69-2</strain>
    </source>
</reference>
<dbReference type="EMBL" id="JARPZN010000007">
    <property type="protein sequence ID" value="MDT2690780.1"/>
    <property type="molecule type" value="Genomic_DNA"/>
</dbReference>
<dbReference type="EMBL" id="CP050485">
    <property type="protein sequence ID" value="QOG26897.1"/>
    <property type="molecule type" value="Genomic_DNA"/>
</dbReference>
<keyword evidence="6 9" id="KW-0061">Asparagine biosynthesis</keyword>
<evidence type="ECO:0000256" key="5">
    <source>
        <dbReference type="ARBA" id="ARBA00022840"/>
    </source>
</evidence>
<keyword evidence="5 10" id="KW-0067">ATP-binding</keyword>
<dbReference type="PROSITE" id="PS51278">
    <property type="entry name" value="GATASE_TYPE_2"/>
    <property type="match status" value="1"/>
</dbReference>
<evidence type="ECO:0000256" key="1">
    <source>
        <dbReference type="ARBA" id="ARBA00005187"/>
    </source>
</evidence>
<dbReference type="Pfam" id="PF13537">
    <property type="entry name" value="GATase_7"/>
    <property type="match status" value="1"/>
</dbReference>
<evidence type="ECO:0000256" key="4">
    <source>
        <dbReference type="ARBA" id="ARBA00022741"/>
    </source>
</evidence>
<evidence type="ECO:0000256" key="11">
    <source>
        <dbReference type="PIRSR" id="PIRSR001589-3"/>
    </source>
</evidence>
<reference evidence="13 19" key="4">
    <citation type="submission" date="2023-06" db="EMBL/GenBank/DDBJ databases">
        <title>Acute promotion of culturable opportunistic pathogens and persistent increase of antibiotic resistance following antibiotic exposure in mouse gut microbiota.</title>
        <authorList>
            <person name="Li L."/>
            <person name="Wang B."/>
            <person name="Sun Y."/>
            <person name="Wang M."/>
            <person name="Xu H."/>
        </authorList>
    </citation>
    <scope>NUCLEOTIDE SEQUENCE [LARGE SCALE GENOMIC DNA]</scope>
    <source>
        <strain evidence="13 19">CRI2_2</strain>
    </source>
</reference>
<feature type="site" description="Important for beta-aspartyl-AMP intermediate formation" evidence="11">
    <location>
        <position position="356"/>
    </location>
</feature>
<evidence type="ECO:0000313" key="15">
    <source>
        <dbReference type="EMBL" id="MXS25329.1"/>
    </source>
</evidence>
<dbReference type="Proteomes" id="UP001183682">
    <property type="component" value="Unassembled WGS sequence"/>
</dbReference>
<dbReference type="CDD" id="cd00712">
    <property type="entry name" value="AsnB"/>
    <property type="match status" value="1"/>
</dbReference>
<protein>
    <recommendedName>
        <fullName evidence="3">asparagine synthase (glutamine-hydrolyzing)</fullName>
        <ecNumber evidence="3">6.3.5.4</ecNumber>
    </recommendedName>
</protein>
<dbReference type="Proteomes" id="UP001241571">
    <property type="component" value="Unassembled WGS sequence"/>
</dbReference>
<evidence type="ECO:0000313" key="19">
    <source>
        <dbReference type="Proteomes" id="UP001241571"/>
    </source>
</evidence>
<feature type="binding site" evidence="10">
    <location>
        <position position="281"/>
    </location>
    <ligand>
        <name>ATP</name>
        <dbReference type="ChEBI" id="CHEBI:30616"/>
    </ligand>
</feature>
<evidence type="ECO:0000256" key="3">
    <source>
        <dbReference type="ARBA" id="ARBA00012737"/>
    </source>
</evidence>
<keyword evidence="7 9" id="KW-0315">Glutamine amidotransferase</keyword>
<dbReference type="InterPro" id="IPR033738">
    <property type="entry name" value="AsnB_N"/>
</dbReference>
<evidence type="ECO:0000256" key="6">
    <source>
        <dbReference type="ARBA" id="ARBA00022888"/>
    </source>
</evidence>
<evidence type="ECO:0000256" key="10">
    <source>
        <dbReference type="PIRSR" id="PIRSR001589-2"/>
    </source>
</evidence>
<keyword evidence="9" id="KW-0028">Amino-acid biosynthesis</keyword>
<dbReference type="SUPFAM" id="SSF52402">
    <property type="entry name" value="Adenine nucleotide alpha hydrolases-like"/>
    <property type="match status" value="1"/>
</dbReference>
<feature type="domain" description="Glutamine amidotransferase type-2" evidence="12">
    <location>
        <begin position="2"/>
        <end position="211"/>
    </location>
</feature>
<dbReference type="PANTHER" id="PTHR43284:SF1">
    <property type="entry name" value="ASPARAGINE SYNTHETASE"/>
    <property type="match status" value="1"/>
</dbReference>
<dbReference type="RefSeq" id="WP_003127850.1">
    <property type="nucleotide sequence ID" value="NZ_BTSN01000003.1"/>
</dbReference>
<dbReference type="InterPro" id="IPR006426">
    <property type="entry name" value="Asn_synth_AEB"/>
</dbReference>
<dbReference type="CDD" id="cd01991">
    <property type="entry name" value="Asn_synthase_B_C"/>
    <property type="match status" value="1"/>
</dbReference>
<feature type="binding site" evidence="10">
    <location>
        <position position="97"/>
    </location>
    <ligand>
        <name>L-glutamine</name>
        <dbReference type="ChEBI" id="CHEBI:58359"/>
    </ligand>
</feature>
<dbReference type="SUPFAM" id="SSF56235">
    <property type="entry name" value="N-terminal nucleophile aminohydrolases (Ntn hydrolases)"/>
    <property type="match status" value="1"/>
</dbReference>
<organism evidence="15 17">
    <name type="scientific">Enterococcus gallinarum</name>
    <dbReference type="NCBI Taxonomy" id="1353"/>
    <lineage>
        <taxon>Bacteria</taxon>
        <taxon>Bacillati</taxon>
        <taxon>Bacillota</taxon>
        <taxon>Bacilli</taxon>
        <taxon>Lactobacillales</taxon>
        <taxon>Enterococcaceae</taxon>
        <taxon>Enterococcus</taxon>
    </lineage>
</organism>
<dbReference type="GO" id="GO:0005524">
    <property type="term" value="F:ATP binding"/>
    <property type="evidence" value="ECO:0007669"/>
    <property type="project" value="UniProtKB-KW"/>
</dbReference>
<comment type="pathway">
    <text evidence="1">Amino-acid biosynthesis; L-asparagine biosynthesis; L-asparagine from L-aspartate (L-Gln route): step 1/1.</text>
</comment>
<name>A0A1V8YW82_ENTGA</name>
<evidence type="ECO:0000259" key="12">
    <source>
        <dbReference type="PROSITE" id="PS51278"/>
    </source>
</evidence>
<dbReference type="Pfam" id="PF00733">
    <property type="entry name" value="Asn_synthase"/>
    <property type="match status" value="1"/>
</dbReference>
<dbReference type="PIRSF" id="PIRSF001589">
    <property type="entry name" value="Asn_synthetase_glu-h"/>
    <property type="match status" value="1"/>
</dbReference>
<dbReference type="EC" id="6.3.5.4" evidence="3"/>
<dbReference type="Gene3D" id="3.40.50.620">
    <property type="entry name" value="HUPs"/>
    <property type="match status" value="1"/>
</dbReference>
<keyword evidence="15" id="KW-0436">Ligase</keyword>
<dbReference type="Proteomes" id="UP000439965">
    <property type="component" value="Unassembled WGS sequence"/>
</dbReference>
<comment type="similarity">
    <text evidence="2">Belongs to the asparagine synthetase family.</text>
</comment>
<dbReference type="AlphaFoldDB" id="A0A1V8YW82"/>
<dbReference type="Gene3D" id="3.60.20.10">
    <property type="entry name" value="Glutamine Phosphoribosylpyrophosphate, subunit 1, domain 1"/>
    <property type="match status" value="1"/>
</dbReference>
<dbReference type="Proteomes" id="UP000516696">
    <property type="component" value="Chromosome"/>
</dbReference>
<reference evidence="15 17" key="1">
    <citation type="submission" date="2019-04" db="EMBL/GenBank/DDBJ databases">
        <title>Step-wise assembly of the neonatal virome modulated by breast feeding.</title>
        <authorList>
            <person name="Liang G."/>
            <person name="Bushman F."/>
        </authorList>
    </citation>
    <scope>NUCLEOTIDE SEQUENCE [LARGE SCALE GENOMIC DNA]</scope>
    <source>
        <strain evidence="15 17">E3404</strain>
    </source>
</reference>
<feature type="active site" description="For GATase activity" evidence="9">
    <location>
        <position position="2"/>
    </location>
</feature>
<dbReference type="GO" id="GO:0004066">
    <property type="term" value="F:asparagine synthase (glutamine-hydrolyzing) activity"/>
    <property type="evidence" value="ECO:0007669"/>
    <property type="project" value="UniProtKB-EC"/>
</dbReference>
<comment type="catalytic activity">
    <reaction evidence="8">
        <text>L-aspartate + L-glutamine + ATP + H2O = L-asparagine + L-glutamate + AMP + diphosphate + H(+)</text>
        <dbReference type="Rhea" id="RHEA:12228"/>
        <dbReference type="ChEBI" id="CHEBI:15377"/>
        <dbReference type="ChEBI" id="CHEBI:15378"/>
        <dbReference type="ChEBI" id="CHEBI:29985"/>
        <dbReference type="ChEBI" id="CHEBI:29991"/>
        <dbReference type="ChEBI" id="CHEBI:30616"/>
        <dbReference type="ChEBI" id="CHEBI:33019"/>
        <dbReference type="ChEBI" id="CHEBI:58048"/>
        <dbReference type="ChEBI" id="CHEBI:58359"/>
        <dbReference type="ChEBI" id="CHEBI:456215"/>
        <dbReference type="EC" id="6.3.5.4"/>
    </reaction>
</comment>
<evidence type="ECO:0000313" key="13">
    <source>
        <dbReference type="EMBL" id="MDL4937363.1"/>
    </source>
</evidence>
<evidence type="ECO:0000256" key="9">
    <source>
        <dbReference type="PIRSR" id="PIRSR001589-1"/>
    </source>
</evidence>
<gene>
    <name evidence="15" type="primary">asnB</name>
    <name evidence="16" type="ORF">EGM181_06320</name>
    <name evidence="15" type="ORF">GTI89_04460</name>
    <name evidence="14" type="ORF">P7E30_11295</name>
    <name evidence="13" type="ORF">QRX88_16800</name>
</gene>
<evidence type="ECO:0000313" key="18">
    <source>
        <dbReference type="Proteomes" id="UP000516696"/>
    </source>
</evidence>
<feature type="binding site" evidence="10">
    <location>
        <begin position="354"/>
        <end position="355"/>
    </location>
    <ligand>
        <name>ATP</name>
        <dbReference type="ChEBI" id="CHEBI:30616"/>
    </ligand>
</feature>
<dbReference type="EMBL" id="WVTI01000002">
    <property type="protein sequence ID" value="MXS25329.1"/>
    <property type="molecule type" value="Genomic_DNA"/>
</dbReference>
<dbReference type="InterPro" id="IPR001962">
    <property type="entry name" value="Asn_synthase"/>
</dbReference>
<evidence type="ECO:0000313" key="14">
    <source>
        <dbReference type="EMBL" id="MDT2690780.1"/>
    </source>
</evidence>
<evidence type="ECO:0000313" key="16">
    <source>
        <dbReference type="EMBL" id="QOG26897.1"/>
    </source>
</evidence>
<dbReference type="InterPro" id="IPR051786">
    <property type="entry name" value="ASN_synthetase/amidase"/>
</dbReference>
<dbReference type="GO" id="GO:0005829">
    <property type="term" value="C:cytosol"/>
    <property type="evidence" value="ECO:0007669"/>
    <property type="project" value="TreeGrafter"/>
</dbReference>
<evidence type="ECO:0000313" key="17">
    <source>
        <dbReference type="Proteomes" id="UP000439965"/>
    </source>
</evidence>
<evidence type="ECO:0000256" key="2">
    <source>
        <dbReference type="ARBA" id="ARBA00005752"/>
    </source>
</evidence>
<evidence type="ECO:0000256" key="8">
    <source>
        <dbReference type="ARBA" id="ARBA00048741"/>
    </source>
</evidence>